<comment type="caution">
    <text evidence="6">The sequence shown here is derived from an EMBL/GenBank/DDBJ whole genome shotgun (WGS) entry which is preliminary data.</text>
</comment>
<accession>A0A428MKK1</accession>
<dbReference type="AlphaFoldDB" id="A0A428MKK1"/>
<dbReference type="InterPro" id="IPR051907">
    <property type="entry name" value="DoxX-like_oxidoreductase"/>
</dbReference>
<dbReference type="InterPro" id="IPR002995">
    <property type="entry name" value="Surf4"/>
</dbReference>
<gene>
    <name evidence="6" type="ORF">EDE15_2763</name>
</gene>
<evidence type="ECO:0000313" key="6">
    <source>
        <dbReference type="EMBL" id="RSL17233.1"/>
    </source>
</evidence>
<keyword evidence="2 5" id="KW-0812">Transmembrane</keyword>
<evidence type="ECO:0000313" key="7">
    <source>
        <dbReference type="Proteomes" id="UP000269669"/>
    </source>
</evidence>
<dbReference type="EMBL" id="RSDW01000001">
    <property type="protein sequence ID" value="RSL17233.1"/>
    <property type="molecule type" value="Genomic_DNA"/>
</dbReference>
<comment type="subcellular location">
    <subcellularLocation>
        <location evidence="1">Membrane</location>
        <topology evidence="1">Multi-pass membrane protein</topology>
    </subcellularLocation>
</comment>
<dbReference type="PANTHER" id="PTHR33452:SF1">
    <property type="entry name" value="INNER MEMBRANE PROTEIN YPHA-RELATED"/>
    <property type="match status" value="1"/>
</dbReference>
<feature type="transmembrane region" description="Helical" evidence="5">
    <location>
        <begin position="68"/>
        <end position="86"/>
    </location>
</feature>
<name>A0A428MKK1_9BACT</name>
<proteinExistence type="predicted"/>
<protein>
    <submittedName>
        <fullName evidence="6">Putative oxidoreductase</fullName>
    </submittedName>
</protein>
<dbReference type="PANTHER" id="PTHR33452">
    <property type="entry name" value="OXIDOREDUCTASE CATD-RELATED"/>
    <property type="match status" value="1"/>
</dbReference>
<keyword evidence="7" id="KW-1185">Reference proteome</keyword>
<reference evidence="6 7" key="1">
    <citation type="submission" date="2018-12" db="EMBL/GenBank/DDBJ databases">
        <title>Sequencing of bacterial isolates from soil warming experiment in Harvard Forest, Massachusetts, USA.</title>
        <authorList>
            <person name="Deangelis K."/>
        </authorList>
    </citation>
    <scope>NUCLEOTIDE SEQUENCE [LARGE SCALE GENOMIC DNA]</scope>
    <source>
        <strain evidence="6 7">EB153</strain>
    </source>
</reference>
<keyword evidence="4 5" id="KW-0472">Membrane</keyword>
<feature type="transmembrane region" description="Helical" evidence="5">
    <location>
        <begin position="42"/>
        <end position="61"/>
    </location>
</feature>
<evidence type="ECO:0000256" key="5">
    <source>
        <dbReference type="SAM" id="Phobius"/>
    </source>
</evidence>
<evidence type="ECO:0000256" key="3">
    <source>
        <dbReference type="ARBA" id="ARBA00022989"/>
    </source>
</evidence>
<dbReference type="Proteomes" id="UP000269669">
    <property type="component" value="Unassembled WGS sequence"/>
</dbReference>
<dbReference type="Pfam" id="PF02077">
    <property type="entry name" value="SURF4"/>
    <property type="match status" value="1"/>
</dbReference>
<keyword evidence="3 5" id="KW-1133">Transmembrane helix</keyword>
<dbReference type="GO" id="GO:0005886">
    <property type="term" value="C:plasma membrane"/>
    <property type="evidence" value="ECO:0007669"/>
    <property type="project" value="TreeGrafter"/>
</dbReference>
<organism evidence="6 7">
    <name type="scientific">Edaphobacter aggregans</name>
    <dbReference type="NCBI Taxonomy" id="570835"/>
    <lineage>
        <taxon>Bacteria</taxon>
        <taxon>Pseudomonadati</taxon>
        <taxon>Acidobacteriota</taxon>
        <taxon>Terriglobia</taxon>
        <taxon>Terriglobales</taxon>
        <taxon>Acidobacteriaceae</taxon>
        <taxon>Edaphobacter</taxon>
    </lineage>
</organism>
<evidence type="ECO:0000256" key="4">
    <source>
        <dbReference type="ARBA" id="ARBA00023136"/>
    </source>
</evidence>
<evidence type="ECO:0000256" key="2">
    <source>
        <dbReference type="ARBA" id="ARBA00022692"/>
    </source>
</evidence>
<sequence>MRILFPIARIMFSFIFLIAAPRHFSSEGIGHAASLGVPLSNLLVPLSGVMAIVGGLSIVFGYKARWGAWILVAFLVPVTWTMHAYWKQTDPAVIHVQQAMFAKNLSMLGAALLITQFGAGPISIDDLKKDRESVAETC</sequence>
<feature type="transmembrane region" description="Helical" evidence="5">
    <location>
        <begin position="106"/>
        <end position="124"/>
    </location>
</feature>
<dbReference type="OrthoDB" id="9792760at2"/>
<evidence type="ECO:0000256" key="1">
    <source>
        <dbReference type="ARBA" id="ARBA00004141"/>
    </source>
</evidence>